<dbReference type="Gene3D" id="2.40.50.140">
    <property type="entry name" value="Nucleic acid-binding proteins"/>
    <property type="match status" value="1"/>
</dbReference>
<sequence>MNTIGFDAFHQLDLRIGEVKSAQPVIGSRKLMALSVDLGDEYKVVTILAGTQGVFAEKDLVGKKFMFVANLEPKEMAGETSNGMLLAADVDHKPYLLEMPQELANGTRVC</sequence>
<organism evidence="5 6">
    <name type="scientific">Candidatus Roizmanbacteria bacterium RIFCSPHIGHO2_12_FULL_44_10</name>
    <dbReference type="NCBI Taxonomy" id="1802054"/>
    <lineage>
        <taxon>Bacteria</taxon>
        <taxon>Candidatus Roizmaniibacteriota</taxon>
    </lineage>
</organism>
<dbReference type="InterPro" id="IPR002547">
    <property type="entry name" value="tRNA-bd_dom"/>
</dbReference>
<keyword evidence="1 3" id="KW-0820">tRNA-binding</keyword>
<evidence type="ECO:0000256" key="2">
    <source>
        <dbReference type="ARBA" id="ARBA00022884"/>
    </source>
</evidence>
<dbReference type="AlphaFoldDB" id="A0A1F7I5B1"/>
<dbReference type="InterPro" id="IPR012340">
    <property type="entry name" value="NA-bd_OB-fold"/>
</dbReference>
<evidence type="ECO:0000313" key="5">
    <source>
        <dbReference type="EMBL" id="OGK38558.1"/>
    </source>
</evidence>
<evidence type="ECO:0000313" key="6">
    <source>
        <dbReference type="Proteomes" id="UP000179024"/>
    </source>
</evidence>
<dbReference type="SUPFAM" id="SSF50249">
    <property type="entry name" value="Nucleic acid-binding proteins"/>
    <property type="match status" value="1"/>
</dbReference>
<protein>
    <recommendedName>
        <fullName evidence="4">tRNA-binding domain-containing protein</fullName>
    </recommendedName>
</protein>
<dbReference type="GO" id="GO:0000049">
    <property type="term" value="F:tRNA binding"/>
    <property type="evidence" value="ECO:0007669"/>
    <property type="project" value="UniProtKB-UniRule"/>
</dbReference>
<evidence type="ECO:0000259" key="4">
    <source>
        <dbReference type="PROSITE" id="PS50886"/>
    </source>
</evidence>
<dbReference type="InterPro" id="IPR051270">
    <property type="entry name" value="Tyrosine-tRNA_ligase_regulator"/>
</dbReference>
<dbReference type="PANTHER" id="PTHR11586:SF37">
    <property type="entry name" value="TRNA-BINDING DOMAIN-CONTAINING PROTEIN"/>
    <property type="match status" value="1"/>
</dbReference>
<dbReference type="PANTHER" id="PTHR11586">
    <property type="entry name" value="TRNA-AMINOACYLATION COFACTOR ARC1 FAMILY MEMBER"/>
    <property type="match status" value="1"/>
</dbReference>
<comment type="caution">
    <text evidence="5">The sequence shown here is derived from an EMBL/GenBank/DDBJ whole genome shotgun (WGS) entry which is preliminary data.</text>
</comment>
<gene>
    <name evidence="5" type="ORF">A3F34_01265</name>
</gene>
<accession>A0A1F7I5B1</accession>
<reference evidence="5 6" key="1">
    <citation type="journal article" date="2016" name="Nat. Commun.">
        <title>Thousands of microbial genomes shed light on interconnected biogeochemical processes in an aquifer system.</title>
        <authorList>
            <person name="Anantharaman K."/>
            <person name="Brown C.T."/>
            <person name="Hug L.A."/>
            <person name="Sharon I."/>
            <person name="Castelle C.J."/>
            <person name="Probst A.J."/>
            <person name="Thomas B.C."/>
            <person name="Singh A."/>
            <person name="Wilkins M.J."/>
            <person name="Karaoz U."/>
            <person name="Brodie E.L."/>
            <person name="Williams K.H."/>
            <person name="Hubbard S.S."/>
            <person name="Banfield J.F."/>
        </authorList>
    </citation>
    <scope>NUCLEOTIDE SEQUENCE [LARGE SCALE GENOMIC DNA]</scope>
</reference>
<feature type="domain" description="TRNA-binding" evidence="4">
    <location>
        <begin position="8"/>
        <end position="110"/>
    </location>
</feature>
<dbReference type="Proteomes" id="UP000179024">
    <property type="component" value="Unassembled WGS sequence"/>
</dbReference>
<name>A0A1F7I5B1_9BACT</name>
<dbReference type="PROSITE" id="PS50886">
    <property type="entry name" value="TRBD"/>
    <property type="match status" value="1"/>
</dbReference>
<dbReference type="Pfam" id="PF01588">
    <property type="entry name" value="tRNA_bind"/>
    <property type="match status" value="1"/>
</dbReference>
<dbReference type="EMBL" id="MGAE01000053">
    <property type="protein sequence ID" value="OGK38558.1"/>
    <property type="molecule type" value="Genomic_DNA"/>
</dbReference>
<evidence type="ECO:0000256" key="3">
    <source>
        <dbReference type="PROSITE-ProRule" id="PRU00209"/>
    </source>
</evidence>
<evidence type="ECO:0000256" key="1">
    <source>
        <dbReference type="ARBA" id="ARBA00022555"/>
    </source>
</evidence>
<keyword evidence="2 3" id="KW-0694">RNA-binding</keyword>
<proteinExistence type="predicted"/>